<evidence type="ECO:0000313" key="10">
    <source>
        <dbReference type="EMBL" id="AVO33786.1"/>
    </source>
</evidence>
<evidence type="ECO:0000256" key="4">
    <source>
        <dbReference type="ARBA" id="ARBA00022692"/>
    </source>
</evidence>
<keyword evidence="10" id="KW-0808">Transferase</keyword>
<feature type="transmembrane region" description="Helical" evidence="8">
    <location>
        <begin position="422"/>
        <end position="442"/>
    </location>
</feature>
<feature type="transmembrane region" description="Helical" evidence="8">
    <location>
        <begin position="248"/>
        <end position="272"/>
    </location>
</feature>
<dbReference type="EMBL" id="CP027666">
    <property type="protein sequence ID" value="AVO33786.1"/>
    <property type="molecule type" value="Genomic_DNA"/>
</dbReference>
<dbReference type="RefSeq" id="WP_106702343.1">
    <property type="nucleotide sequence ID" value="NZ_CP027666.1"/>
</dbReference>
<evidence type="ECO:0000256" key="7">
    <source>
        <dbReference type="SAM" id="MobiDB-lite"/>
    </source>
</evidence>
<reference evidence="10 11" key="1">
    <citation type="submission" date="2018-03" db="EMBL/GenBank/DDBJ databases">
        <title>Genome sequencing of Ottowia sp.</title>
        <authorList>
            <person name="Kim S.-J."/>
            <person name="Heo J."/>
            <person name="Kwon S.-W."/>
        </authorList>
    </citation>
    <scope>NUCLEOTIDE SEQUENCE [LARGE SCALE GENOMIC DNA]</scope>
    <source>
        <strain evidence="10 11">KADR8-3</strain>
    </source>
</reference>
<feature type="domain" description="Phospholipid/glycerol acyltransferase" evidence="9">
    <location>
        <begin position="477"/>
        <end position="598"/>
    </location>
</feature>
<keyword evidence="6 8" id="KW-0472">Membrane</keyword>
<dbReference type="KEGG" id="otk:C6570_05580"/>
<feature type="transmembrane region" description="Helical" evidence="8">
    <location>
        <begin position="315"/>
        <end position="333"/>
    </location>
</feature>
<dbReference type="Proteomes" id="UP000239709">
    <property type="component" value="Chromosome"/>
</dbReference>
<dbReference type="AlphaFoldDB" id="A0A2S0MD92"/>
<protein>
    <submittedName>
        <fullName evidence="10">Glycerol acyltransferase</fullName>
    </submittedName>
</protein>
<proteinExistence type="predicted"/>
<dbReference type="InterPro" id="IPR002123">
    <property type="entry name" value="Plipid/glycerol_acylTrfase"/>
</dbReference>
<dbReference type="PANTHER" id="PTHR43266">
    <property type="entry name" value="MACROLIDE-EFFLUX PROTEIN"/>
    <property type="match status" value="1"/>
</dbReference>
<feature type="region of interest" description="Disordered" evidence="7">
    <location>
        <begin position="1"/>
        <end position="20"/>
    </location>
</feature>
<dbReference type="GO" id="GO:0022857">
    <property type="term" value="F:transmembrane transporter activity"/>
    <property type="evidence" value="ECO:0007669"/>
    <property type="project" value="InterPro"/>
</dbReference>
<evidence type="ECO:0000256" key="1">
    <source>
        <dbReference type="ARBA" id="ARBA00004651"/>
    </source>
</evidence>
<dbReference type="OrthoDB" id="9803968at2"/>
<evidence type="ECO:0000256" key="5">
    <source>
        <dbReference type="ARBA" id="ARBA00022989"/>
    </source>
</evidence>
<feature type="transmembrane region" description="Helical" evidence="8">
    <location>
        <begin position="71"/>
        <end position="92"/>
    </location>
</feature>
<dbReference type="SUPFAM" id="SSF103473">
    <property type="entry name" value="MFS general substrate transporter"/>
    <property type="match status" value="1"/>
</dbReference>
<gene>
    <name evidence="10" type="ORF">C6570_05580</name>
</gene>
<evidence type="ECO:0000256" key="6">
    <source>
        <dbReference type="ARBA" id="ARBA00023136"/>
    </source>
</evidence>
<dbReference type="GO" id="GO:0005886">
    <property type="term" value="C:plasma membrane"/>
    <property type="evidence" value="ECO:0007669"/>
    <property type="project" value="UniProtKB-SubCell"/>
</dbReference>
<evidence type="ECO:0000256" key="3">
    <source>
        <dbReference type="ARBA" id="ARBA00022475"/>
    </source>
</evidence>
<feature type="transmembrane region" description="Helical" evidence="8">
    <location>
        <begin position="284"/>
        <end position="303"/>
    </location>
</feature>
<feature type="transmembrane region" description="Helical" evidence="8">
    <location>
        <begin position="393"/>
        <end position="416"/>
    </location>
</feature>
<dbReference type="SMART" id="SM00563">
    <property type="entry name" value="PlsC"/>
    <property type="match status" value="1"/>
</dbReference>
<feature type="transmembrane region" description="Helical" evidence="8">
    <location>
        <begin position="173"/>
        <end position="190"/>
    </location>
</feature>
<keyword evidence="3" id="KW-1003">Cell membrane</keyword>
<dbReference type="CDD" id="cd06173">
    <property type="entry name" value="MFS_MefA_like"/>
    <property type="match status" value="1"/>
</dbReference>
<dbReference type="InterPro" id="IPR036259">
    <property type="entry name" value="MFS_trans_sf"/>
</dbReference>
<dbReference type="GO" id="GO:0016746">
    <property type="term" value="F:acyltransferase activity"/>
    <property type="evidence" value="ECO:0007669"/>
    <property type="project" value="UniProtKB-KW"/>
</dbReference>
<keyword evidence="4 8" id="KW-0812">Transmembrane</keyword>
<accession>A0A2S0MD92</accession>
<dbReference type="SUPFAM" id="SSF69593">
    <property type="entry name" value="Glycerol-3-phosphate (1)-acyltransferase"/>
    <property type="match status" value="1"/>
</dbReference>
<keyword evidence="11" id="KW-1185">Reference proteome</keyword>
<evidence type="ECO:0000313" key="11">
    <source>
        <dbReference type="Proteomes" id="UP000239709"/>
    </source>
</evidence>
<dbReference type="Pfam" id="PF07690">
    <property type="entry name" value="MFS_1"/>
    <property type="match status" value="1"/>
</dbReference>
<comment type="subcellular location">
    <subcellularLocation>
        <location evidence="1">Cell membrane</location>
        <topology evidence="1">Multi-pass membrane protein</topology>
    </subcellularLocation>
</comment>
<feature type="transmembrane region" description="Helical" evidence="8">
    <location>
        <begin position="363"/>
        <end position="381"/>
    </location>
</feature>
<name>A0A2S0MD92_9BURK</name>
<keyword evidence="2" id="KW-0813">Transport</keyword>
<evidence type="ECO:0000256" key="8">
    <source>
        <dbReference type="SAM" id="Phobius"/>
    </source>
</evidence>
<sequence>MTQHNGTTVPTAAAPAHGGPDEPNQFALLRQRRFAPFFWTQFSGAANDNLFKFAFTVMVTYQISVSWLEPAMAGIVIGALFILPFLLFSATAGQLTDKFEKTTLIRVVKNLEIVIMAIAAWGFVVANVPVLLACVFLMGMHSTFFGPVKFAYLPQVLNDRELTGGNGMVEMGTFVAILLGNVVGGLLVALPQVGHASVAIACIALAVAGRAVAQFIPRAPATDPGLKINWNPVTETCRNLRLAHGNIVVFRSLLGISWMWFFGAVFLSNFPAFAKEVLHGNEQVASLLLVVFSVGVGTGSLLCEKLSHRQVEIGLVPLGALGMTVFAVDLYFASRALPAPVGGIYTLGSFLAQPAHWRAMGDLLLLSLCAGLYSVPMYALIQLRSAPTHRARIIAANNIMNALFMIASALIAGALLKSGFSIPQIFLIVGLANAVVAGYIFLLMPEYLLRFIAWVLTRIVYRFKVTGEQNIPSEGPAVLVANHVSFVDAVLLMAASPRPIRFIMDSRIFQVPVLGWLFRLAKCIPVAPQKDDPVTYQRAFDEAAKVLREGDLLGIFPEGGITRDGQLQPFKGGVMKILEQAQADGVDTPVVPMALTNLWGSFFSRIEKKGAMTHPFRRGMFNRVGLNVGEPVPAAQVTPALLQERVAGLLARG</sequence>
<dbReference type="CDD" id="cd07989">
    <property type="entry name" value="LPLAT_AGPAT-like"/>
    <property type="match status" value="1"/>
</dbReference>
<feature type="compositionally biased region" description="Polar residues" evidence="7">
    <location>
        <begin position="1"/>
        <end position="10"/>
    </location>
</feature>
<keyword evidence="10" id="KW-0012">Acyltransferase</keyword>
<evidence type="ECO:0000259" key="9">
    <source>
        <dbReference type="SMART" id="SM00563"/>
    </source>
</evidence>
<keyword evidence="5 8" id="KW-1133">Transmembrane helix</keyword>
<dbReference type="Pfam" id="PF01553">
    <property type="entry name" value="Acyltransferase"/>
    <property type="match status" value="1"/>
</dbReference>
<evidence type="ECO:0000256" key="2">
    <source>
        <dbReference type="ARBA" id="ARBA00022448"/>
    </source>
</evidence>
<dbReference type="Gene3D" id="1.20.1250.20">
    <property type="entry name" value="MFS general substrate transporter like domains"/>
    <property type="match status" value="1"/>
</dbReference>
<dbReference type="PANTHER" id="PTHR43266:SF2">
    <property type="entry name" value="MAJOR FACILITATOR SUPERFAMILY (MFS) PROFILE DOMAIN-CONTAINING PROTEIN"/>
    <property type="match status" value="1"/>
</dbReference>
<organism evidence="10 11">
    <name type="scientific">Ottowia oryzae</name>
    <dbReference type="NCBI Taxonomy" id="2109914"/>
    <lineage>
        <taxon>Bacteria</taxon>
        <taxon>Pseudomonadati</taxon>
        <taxon>Pseudomonadota</taxon>
        <taxon>Betaproteobacteria</taxon>
        <taxon>Burkholderiales</taxon>
        <taxon>Comamonadaceae</taxon>
        <taxon>Ottowia</taxon>
    </lineage>
</organism>
<dbReference type="InterPro" id="IPR011701">
    <property type="entry name" value="MFS"/>
</dbReference>